<name>A0A1C7MAU1_GRIFR</name>
<sequence>MECSYYYRSQCTLFDECRIRIEDSGHRDVAEAGLETTSPIIGGGGLLDCNFARAAHFSPNVVINTSDNPLEIINSSQEGGLPALDSHPLQHENSEPVLPPTFSQLMHDIPTSLPPTQLGHNLFYDLYPFLSPPLPDNTSPSGHATLGAPEFVIPYIVPAIPFLPNPSSLTSSTTIYPFNTPVSSDLRLPCHDPVIPTCPSTPSTAPLRTCCNESTEMMGRPSDIQFKIKTPEDFENGSDISDSESEHSTSNCVDEPSTLAHNVSVSATELVPEMVSASYEARHLTDHSLNTLSSIPNNNSSISYPSSKHSVCPGLQHFFETYLFQQHGMGN</sequence>
<evidence type="ECO:0000256" key="1">
    <source>
        <dbReference type="SAM" id="MobiDB-lite"/>
    </source>
</evidence>
<reference evidence="2 3" key="1">
    <citation type="submission" date="2016-03" db="EMBL/GenBank/DDBJ databases">
        <title>Whole genome sequencing of Grifola frondosa 9006-11.</title>
        <authorList>
            <person name="Min B."/>
            <person name="Park H."/>
            <person name="Kim J.-G."/>
            <person name="Cho H."/>
            <person name="Oh Y.-L."/>
            <person name="Kong W.-S."/>
            <person name="Choi I.-G."/>
        </authorList>
    </citation>
    <scope>NUCLEOTIDE SEQUENCE [LARGE SCALE GENOMIC DNA]</scope>
    <source>
        <strain evidence="2 3">9006-11</strain>
    </source>
</reference>
<evidence type="ECO:0000313" key="3">
    <source>
        <dbReference type="Proteomes" id="UP000092993"/>
    </source>
</evidence>
<comment type="caution">
    <text evidence="2">The sequence shown here is derived from an EMBL/GenBank/DDBJ whole genome shotgun (WGS) entry which is preliminary data.</text>
</comment>
<organism evidence="2 3">
    <name type="scientific">Grifola frondosa</name>
    <name type="common">Maitake</name>
    <name type="synonym">Polyporus frondosus</name>
    <dbReference type="NCBI Taxonomy" id="5627"/>
    <lineage>
        <taxon>Eukaryota</taxon>
        <taxon>Fungi</taxon>
        <taxon>Dikarya</taxon>
        <taxon>Basidiomycota</taxon>
        <taxon>Agaricomycotina</taxon>
        <taxon>Agaricomycetes</taxon>
        <taxon>Polyporales</taxon>
        <taxon>Grifolaceae</taxon>
        <taxon>Grifola</taxon>
    </lineage>
</organism>
<dbReference type="AlphaFoldDB" id="A0A1C7MAU1"/>
<dbReference type="EMBL" id="LUGG01000006">
    <property type="protein sequence ID" value="OBZ73932.1"/>
    <property type="molecule type" value="Genomic_DNA"/>
</dbReference>
<keyword evidence="3" id="KW-1185">Reference proteome</keyword>
<dbReference type="Proteomes" id="UP000092993">
    <property type="component" value="Unassembled WGS sequence"/>
</dbReference>
<gene>
    <name evidence="2" type="ORF">A0H81_06554</name>
</gene>
<evidence type="ECO:0000313" key="2">
    <source>
        <dbReference type="EMBL" id="OBZ73932.1"/>
    </source>
</evidence>
<proteinExistence type="predicted"/>
<protein>
    <submittedName>
        <fullName evidence="2">Uncharacterized protein</fullName>
    </submittedName>
</protein>
<feature type="region of interest" description="Disordered" evidence="1">
    <location>
        <begin position="232"/>
        <end position="256"/>
    </location>
</feature>
<accession>A0A1C7MAU1</accession>